<keyword evidence="2" id="KW-1185">Reference proteome</keyword>
<evidence type="ECO:0000313" key="1">
    <source>
        <dbReference type="EMBL" id="PKY42164.1"/>
    </source>
</evidence>
<dbReference type="AlphaFoldDB" id="A0A2I1G6A4"/>
<reference evidence="1 2" key="1">
    <citation type="submission" date="2015-10" db="EMBL/GenBank/DDBJ databases">
        <title>Genome analyses suggest a sexual origin of heterokaryosis in a supposedly ancient asexual fungus.</title>
        <authorList>
            <person name="Ropars J."/>
            <person name="Sedzielewska K."/>
            <person name="Noel J."/>
            <person name="Charron P."/>
            <person name="Farinelli L."/>
            <person name="Marton T."/>
            <person name="Kruger M."/>
            <person name="Pelin A."/>
            <person name="Brachmann A."/>
            <person name="Corradi N."/>
        </authorList>
    </citation>
    <scope>NUCLEOTIDE SEQUENCE [LARGE SCALE GENOMIC DNA]</scope>
    <source>
        <strain evidence="1 2">A4</strain>
    </source>
</reference>
<dbReference type="VEuPathDB" id="FungiDB:RhiirA1_443394"/>
<gene>
    <name evidence="1" type="ORF">RhiirA4_455904</name>
</gene>
<dbReference type="Proteomes" id="UP000234323">
    <property type="component" value="Unassembled WGS sequence"/>
</dbReference>
<sequence length="128" mass="14822">MAFIKHDLNLPENTFDLTELLDKDLLIKENMDLRENLTNENEIFYSENENNVIDNNKSLFELDFNAFANAKEFTQQDISDEEVNFDDIESSETKSGEECDDIINKVQNKENLSPCAIIDMHESITQLP</sequence>
<organism evidence="1 2">
    <name type="scientific">Rhizophagus irregularis</name>
    <dbReference type="NCBI Taxonomy" id="588596"/>
    <lineage>
        <taxon>Eukaryota</taxon>
        <taxon>Fungi</taxon>
        <taxon>Fungi incertae sedis</taxon>
        <taxon>Mucoromycota</taxon>
        <taxon>Glomeromycotina</taxon>
        <taxon>Glomeromycetes</taxon>
        <taxon>Glomerales</taxon>
        <taxon>Glomeraceae</taxon>
        <taxon>Rhizophagus</taxon>
    </lineage>
</organism>
<dbReference type="EMBL" id="LLXI01000184">
    <property type="protein sequence ID" value="PKY42164.1"/>
    <property type="molecule type" value="Genomic_DNA"/>
</dbReference>
<proteinExistence type="predicted"/>
<comment type="caution">
    <text evidence="1">The sequence shown here is derived from an EMBL/GenBank/DDBJ whole genome shotgun (WGS) entry which is preliminary data.</text>
</comment>
<name>A0A2I1G6A4_9GLOM</name>
<dbReference type="VEuPathDB" id="FungiDB:RhiirFUN_014102"/>
<accession>A0A2I1G6A4</accession>
<evidence type="ECO:0000313" key="2">
    <source>
        <dbReference type="Proteomes" id="UP000234323"/>
    </source>
</evidence>
<protein>
    <submittedName>
        <fullName evidence="1">Uncharacterized protein</fullName>
    </submittedName>
</protein>